<feature type="transmembrane region" description="Helical" evidence="6">
    <location>
        <begin position="107"/>
        <end position="128"/>
    </location>
</feature>
<sequence>MSTTLFLVTVVIITALFFDFTNGFHDSANAMATSVATGALKPKVAVLIAAILNVAGAFLSTEVAKTISGGIVNDAVVTPTMIFAGLVGAILWNLMTWLFGLPSSSSHALFGGLIGAVLIGAGASGVNFSVVVSKILLPAVMAPLVAGLAAGLATFLLYKLIKRADAEPAAGWFRHAQSVSASLVALSHGTSDGQKTMGVITLVLITAGYQEAGTGPQFWVVAAAGLAIGIGTYSGGWRIMRTMGKGIVDVKSPQGFAAETTSAAAILASSHMGFGLSTTQVCSGSIMGSGVGKKLAEVRWGTARKILYGWLLTLPAAALVGGVAAAIALTGTIGLLLVFLALLVGAGTIYAISKRSPVDSANVNDSAEVTINPVKQPADV</sequence>
<reference evidence="7 8" key="2">
    <citation type="journal article" date="2010" name="Stand. Genomic Sci.">
        <title>Complete genome sequence of Nakamurella multipartita type strain (Y-104).</title>
        <authorList>
            <person name="Tice H."/>
            <person name="Mayilraj S."/>
            <person name="Sims D."/>
            <person name="Lapidus A."/>
            <person name="Nolan M."/>
            <person name="Lucas S."/>
            <person name="Glavina Del Rio T."/>
            <person name="Copeland A."/>
            <person name="Cheng J.F."/>
            <person name="Meincke L."/>
            <person name="Bruce D."/>
            <person name="Goodwin L."/>
            <person name="Pitluck S."/>
            <person name="Ivanova N."/>
            <person name="Mavromatis K."/>
            <person name="Ovchinnikova G."/>
            <person name="Pati A."/>
            <person name="Chen A."/>
            <person name="Palaniappan K."/>
            <person name="Land M."/>
            <person name="Hauser L."/>
            <person name="Chang Y.J."/>
            <person name="Jeffries C.D."/>
            <person name="Detter J.C."/>
            <person name="Brettin T."/>
            <person name="Rohde M."/>
            <person name="Goker M."/>
            <person name="Bristow J."/>
            <person name="Eisen J.A."/>
            <person name="Markowitz V."/>
            <person name="Hugenholtz P."/>
            <person name="Kyrpides N.C."/>
            <person name="Klenk H.P."/>
            <person name="Chen F."/>
        </authorList>
    </citation>
    <scope>NUCLEOTIDE SEQUENCE [LARGE SCALE GENOMIC DNA]</scope>
    <source>
        <strain evidence="8">ATCC 700099 / DSM 44233 / CIP 104796 / JCM 9543 / NBRC 105858 / Y-104</strain>
    </source>
</reference>
<organism evidence="7 8">
    <name type="scientific">Nakamurella multipartita (strain ATCC 700099 / DSM 44233 / CIP 104796 / JCM 9543 / NBRC 105858 / Y-104)</name>
    <name type="common">Microsphaera multipartita</name>
    <dbReference type="NCBI Taxonomy" id="479431"/>
    <lineage>
        <taxon>Bacteria</taxon>
        <taxon>Bacillati</taxon>
        <taxon>Actinomycetota</taxon>
        <taxon>Actinomycetes</taxon>
        <taxon>Nakamurellales</taxon>
        <taxon>Nakamurellaceae</taxon>
        <taxon>Nakamurella</taxon>
    </lineage>
</organism>
<keyword evidence="2 6" id="KW-0813">Transport</keyword>
<feature type="transmembrane region" description="Helical" evidence="6">
    <location>
        <begin position="76"/>
        <end position="95"/>
    </location>
</feature>
<comment type="similarity">
    <text evidence="6">Belongs to the inorganic phosphate transporter (PiT) (TC 2.A.20) family.</text>
</comment>
<accession>C8XCI5</accession>
<dbReference type="AlphaFoldDB" id="C8XCI5"/>
<keyword evidence="4 6" id="KW-1133">Transmembrane helix</keyword>
<feature type="transmembrane region" description="Helical" evidence="6">
    <location>
        <begin position="333"/>
        <end position="352"/>
    </location>
</feature>
<dbReference type="PANTHER" id="PTHR11101:SF54">
    <property type="entry name" value="LOW-AFFINITY INORGANIC PHOSPHATE TRANSPORTER-RELATED"/>
    <property type="match status" value="1"/>
</dbReference>
<comment type="subcellular location">
    <subcellularLocation>
        <location evidence="1 6">Membrane</location>
        <topology evidence="1 6">Multi-pass membrane protein</topology>
    </subcellularLocation>
</comment>
<dbReference type="eggNOG" id="COG0306">
    <property type="taxonomic scope" value="Bacteria"/>
</dbReference>
<dbReference type="InParanoid" id="C8XCI5"/>
<keyword evidence="6" id="KW-0592">Phosphate transport</keyword>
<gene>
    <name evidence="7" type="ordered locus">Namu_1143</name>
</gene>
<evidence type="ECO:0000256" key="3">
    <source>
        <dbReference type="ARBA" id="ARBA00022692"/>
    </source>
</evidence>
<dbReference type="OrthoDB" id="9779554at2"/>
<dbReference type="Pfam" id="PF01384">
    <property type="entry name" value="PHO4"/>
    <property type="match status" value="1"/>
</dbReference>
<dbReference type="GO" id="GO:0016020">
    <property type="term" value="C:membrane"/>
    <property type="evidence" value="ECO:0007669"/>
    <property type="project" value="UniProtKB-SubCell"/>
</dbReference>
<evidence type="ECO:0000313" key="8">
    <source>
        <dbReference type="Proteomes" id="UP000002218"/>
    </source>
</evidence>
<feature type="transmembrane region" description="Helical" evidence="6">
    <location>
        <begin position="135"/>
        <end position="158"/>
    </location>
</feature>
<protein>
    <recommendedName>
        <fullName evidence="6">Phosphate transporter</fullName>
    </recommendedName>
</protein>
<feature type="transmembrane region" description="Helical" evidence="6">
    <location>
        <begin position="307"/>
        <end position="327"/>
    </location>
</feature>
<name>C8XCI5_NAKMY</name>
<dbReference type="PANTHER" id="PTHR11101">
    <property type="entry name" value="PHOSPHATE TRANSPORTER"/>
    <property type="match status" value="1"/>
</dbReference>
<evidence type="ECO:0000313" key="7">
    <source>
        <dbReference type="EMBL" id="ACV77550.1"/>
    </source>
</evidence>
<evidence type="ECO:0000256" key="2">
    <source>
        <dbReference type="ARBA" id="ARBA00022448"/>
    </source>
</evidence>
<evidence type="ECO:0000256" key="6">
    <source>
        <dbReference type="RuleBase" id="RU363058"/>
    </source>
</evidence>
<dbReference type="InterPro" id="IPR001204">
    <property type="entry name" value="Phos_transporter"/>
</dbReference>
<evidence type="ECO:0000256" key="4">
    <source>
        <dbReference type="ARBA" id="ARBA00022989"/>
    </source>
</evidence>
<dbReference type="KEGG" id="nml:Namu_1143"/>
<dbReference type="RefSeq" id="WP_015746464.1">
    <property type="nucleotide sequence ID" value="NC_013235.1"/>
</dbReference>
<feature type="transmembrane region" description="Helical" evidence="6">
    <location>
        <begin position="44"/>
        <end position="64"/>
    </location>
</feature>
<keyword evidence="8" id="KW-1185">Reference proteome</keyword>
<evidence type="ECO:0000256" key="1">
    <source>
        <dbReference type="ARBA" id="ARBA00004141"/>
    </source>
</evidence>
<dbReference type="STRING" id="479431.Namu_1143"/>
<dbReference type="GO" id="GO:0035435">
    <property type="term" value="P:phosphate ion transmembrane transport"/>
    <property type="evidence" value="ECO:0007669"/>
    <property type="project" value="TreeGrafter"/>
</dbReference>
<dbReference type="Proteomes" id="UP000002218">
    <property type="component" value="Chromosome"/>
</dbReference>
<keyword evidence="3 6" id="KW-0812">Transmembrane</keyword>
<feature type="transmembrane region" description="Helical" evidence="6">
    <location>
        <begin position="218"/>
        <end position="237"/>
    </location>
</feature>
<dbReference type="EMBL" id="CP001737">
    <property type="protein sequence ID" value="ACV77550.1"/>
    <property type="molecule type" value="Genomic_DNA"/>
</dbReference>
<proteinExistence type="inferred from homology"/>
<dbReference type="FunCoup" id="C8XCI5">
    <property type="interactions" value="12"/>
</dbReference>
<dbReference type="GO" id="GO:0005315">
    <property type="term" value="F:phosphate transmembrane transporter activity"/>
    <property type="evidence" value="ECO:0007669"/>
    <property type="project" value="InterPro"/>
</dbReference>
<dbReference type="HOGENOM" id="CLU_015355_1_0_11"/>
<evidence type="ECO:0000256" key="5">
    <source>
        <dbReference type="ARBA" id="ARBA00023136"/>
    </source>
</evidence>
<reference evidence="8" key="1">
    <citation type="submission" date="2009-09" db="EMBL/GenBank/DDBJ databases">
        <title>The complete genome of Nakamurella multipartita DSM 44233.</title>
        <authorList>
            <consortium name="US DOE Joint Genome Institute (JGI-PGF)"/>
            <person name="Lucas S."/>
            <person name="Copeland A."/>
            <person name="Lapidus A."/>
            <person name="Glavina del Rio T."/>
            <person name="Dalin E."/>
            <person name="Tice H."/>
            <person name="Bruce D."/>
            <person name="Goodwin L."/>
            <person name="Pitluck S."/>
            <person name="Kyrpides N."/>
            <person name="Mavromatis K."/>
            <person name="Ivanova N."/>
            <person name="Ovchinnikova G."/>
            <person name="Sims D."/>
            <person name="Meincke L."/>
            <person name="Brettin T."/>
            <person name="Detter J.C."/>
            <person name="Han C."/>
            <person name="Larimer F."/>
            <person name="Land M."/>
            <person name="Hauser L."/>
            <person name="Markowitz V."/>
            <person name="Cheng J.-F."/>
            <person name="Hugenholtz P."/>
            <person name="Woyke T."/>
            <person name="Wu D."/>
            <person name="Klenk H.-P."/>
            <person name="Eisen J.A."/>
        </authorList>
    </citation>
    <scope>NUCLEOTIDE SEQUENCE [LARGE SCALE GENOMIC DNA]</scope>
    <source>
        <strain evidence="8">ATCC 700099 / DSM 44233 / CIP 104796 / JCM 9543 / NBRC 105858 / Y-104</strain>
    </source>
</reference>
<keyword evidence="5 6" id="KW-0472">Membrane</keyword>